<dbReference type="Gene3D" id="3.40.50.720">
    <property type="entry name" value="NAD(P)-binding Rossmann-like Domain"/>
    <property type="match status" value="1"/>
</dbReference>
<proteinExistence type="predicted"/>
<evidence type="ECO:0000313" key="2">
    <source>
        <dbReference type="Proteomes" id="UP000287166"/>
    </source>
</evidence>
<dbReference type="Proteomes" id="UP000287166">
    <property type="component" value="Unassembled WGS sequence"/>
</dbReference>
<gene>
    <name evidence="1" type="ORF">SCP_0605090</name>
</gene>
<organism evidence="1 2">
    <name type="scientific">Sparassis crispa</name>
    <dbReference type="NCBI Taxonomy" id="139825"/>
    <lineage>
        <taxon>Eukaryota</taxon>
        <taxon>Fungi</taxon>
        <taxon>Dikarya</taxon>
        <taxon>Basidiomycota</taxon>
        <taxon>Agaricomycotina</taxon>
        <taxon>Agaricomycetes</taxon>
        <taxon>Polyporales</taxon>
        <taxon>Sparassidaceae</taxon>
        <taxon>Sparassis</taxon>
    </lineage>
</organism>
<dbReference type="AlphaFoldDB" id="A0A401GQT7"/>
<accession>A0A401GQT7</accession>
<dbReference type="InParanoid" id="A0A401GQT7"/>
<dbReference type="GeneID" id="38781447"/>
<sequence length="82" mass="8601">MRAIKERLCGHGRGTAAAAGAETGGRILQNGSIAVFIGAPVPPHYVAAKTAIDSEGFTKSLVARLDPEWDIKVESLCNVLII</sequence>
<dbReference type="EMBL" id="BFAD01000006">
    <property type="protein sequence ID" value="GBE84530.1"/>
    <property type="molecule type" value="Genomic_DNA"/>
</dbReference>
<name>A0A401GQT7_9APHY</name>
<dbReference type="OrthoDB" id="1274115at2759"/>
<reference evidence="1 2" key="1">
    <citation type="journal article" date="2018" name="Sci. Rep.">
        <title>Genome sequence of the cauliflower mushroom Sparassis crispa (Hanabiratake) and its association with beneficial usage.</title>
        <authorList>
            <person name="Kiyama R."/>
            <person name="Furutani Y."/>
            <person name="Kawaguchi K."/>
            <person name="Nakanishi T."/>
        </authorList>
    </citation>
    <scope>NUCLEOTIDE SEQUENCE [LARGE SCALE GENOMIC DNA]</scope>
</reference>
<dbReference type="InterPro" id="IPR036291">
    <property type="entry name" value="NAD(P)-bd_dom_sf"/>
</dbReference>
<protein>
    <submittedName>
        <fullName evidence="1">Uncharacterized protein</fullName>
    </submittedName>
</protein>
<comment type="caution">
    <text evidence="1">The sequence shown here is derived from an EMBL/GenBank/DDBJ whole genome shotgun (WGS) entry which is preliminary data.</text>
</comment>
<dbReference type="SUPFAM" id="SSF51735">
    <property type="entry name" value="NAD(P)-binding Rossmann-fold domains"/>
    <property type="match status" value="1"/>
</dbReference>
<keyword evidence="2" id="KW-1185">Reference proteome</keyword>
<evidence type="ECO:0000313" key="1">
    <source>
        <dbReference type="EMBL" id="GBE84530.1"/>
    </source>
</evidence>
<dbReference type="RefSeq" id="XP_027615443.1">
    <property type="nucleotide sequence ID" value="XM_027759642.1"/>
</dbReference>